<proteinExistence type="predicted"/>
<protein>
    <submittedName>
        <fullName evidence="1">Uncharacterized protein</fullName>
    </submittedName>
</protein>
<gene>
    <name evidence="1" type="ORF">FAVT5_0941</name>
</gene>
<organism evidence="1 2">
    <name type="scientific">Kyrpidia spormannii</name>
    <dbReference type="NCBI Taxonomy" id="2055160"/>
    <lineage>
        <taxon>Bacteria</taxon>
        <taxon>Bacillati</taxon>
        <taxon>Bacillota</taxon>
        <taxon>Bacilli</taxon>
        <taxon>Bacillales</taxon>
        <taxon>Alicyclobacillaceae</taxon>
        <taxon>Kyrpidia</taxon>
    </lineage>
</organism>
<evidence type="ECO:0000313" key="2">
    <source>
        <dbReference type="Proteomes" id="UP000501793"/>
    </source>
</evidence>
<dbReference type="Proteomes" id="UP000501793">
    <property type="component" value="Chromosome"/>
</dbReference>
<dbReference type="EMBL" id="LR792684">
    <property type="protein sequence ID" value="CAB3390580.1"/>
    <property type="molecule type" value="Genomic_DNA"/>
</dbReference>
<sequence length="99" mass="10698">MGSLPVSFSDGSGSLGPLILVRFFLFQTVDRSWGGVMFIVPEIQIVRPVPAVPAKIHAIRGQAENDVKNKCDEHGPPDGPVHLLRQKICAQAKGDKCHA</sequence>
<evidence type="ECO:0000313" key="1">
    <source>
        <dbReference type="EMBL" id="CAB3390580.1"/>
    </source>
</evidence>
<keyword evidence="2" id="KW-1185">Reference proteome</keyword>
<name>A0ACA8Z6D7_9BACL</name>
<accession>A0ACA8Z6D7</accession>
<reference evidence="1" key="1">
    <citation type="submission" date="2020-04" db="EMBL/GenBank/DDBJ databases">
        <authorList>
            <person name="Hogendoorn C."/>
        </authorList>
    </citation>
    <scope>NUCLEOTIDE SEQUENCE</scope>
    <source>
        <strain evidence="1">FAVT5</strain>
    </source>
</reference>